<reference evidence="1 2" key="1">
    <citation type="submission" date="2016-07" db="EMBL/GenBank/DDBJ databases">
        <title>Pervasive Adenine N6-methylation of Active Genes in Fungi.</title>
        <authorList>
            <consortium name="DOE Joint Genome Institute"/>
            <person name="Mondo S.J."/>
            <person name="Dannebaum R.O."/>
            <person name="Kuo R.C."/>
            <person name="Labutti K."/>
            <person name="Haridas S."/>
            <person name="Kuo A."/>
            <person name="Salamov A."/>
            <person name="Ahrendt S.R."/>
            <person name="Lipzen A."/>
            <person name="Sullivan W."/>
            <person name="Andreopoulos W.B."/>
            <person name="Clum A."/>
            <person name="Lindquist E."/>
            <person name="Daum C."/>
            <person name="Ramamoorthy G.K."/>
            <person name="Gryganskyi A."/>
            <person name="Culley D."/>
            <person name="Magnuson J.K."/>
            <person name="James T.Y."/>
            <person name="O'Malley M.A."/>
            <person name="Stajich J.E."/>
            <person name="Spatafora J.W."/>
            <person name="Visel A."/>
            <person name="Grigoriev I.V."/>
        </authorList>
    </citation>
    <scope>NUCLEOTIDE SEQUENCE [LARGE SCALE GENOMIC DNA]</scope>
    <source>
        <strain evidence="1 2">JEL800</strain>
    </source>
</reference>
<keyword evidence="2" id="KW-1185">Reference proteome</keyword>
<evidence type="ECO:0000313" key="2">
    <source>
        <dbReference type="Proteomes" id="UP000193642"/>
    </source>
</evidence>
<evidence type="ECO:0000313" key="1">
    <source>
        <dbReference type="EMBL" id="ORY31154.1"/>
    </source>
</evidence>
<dbReference type="AlphaFoldDB" id="A0A1Y2B8S8"/>
<protein>
    <submittedName>
        <fullName evidence="1">Uncharacterized protein</fullName>
    </submittedName>
</protein>
<organism evidence="1 2">
    <name type="scientific">Rhizoclosmatium globosum</name>
    <dbReference type="NCBI Taxonomy" id="329046"/>
    <lineage>
        <taxon>Eukaryota</taxon>
        <taxon>Fungi</taxon>
        <taxon>Fungi incertae sedis</taxon>
        <taxon>Chytridiomycota</taxon>
        <taxon>Chytridiomycota incertae sedis</taxon>
        <taxon>Chytridiomycetes</taxon>
        <taxon>Chytridiales</taxon>
        <taxon>Chytriomycetaceae</taxon>
        <taxon>Rhizoclosmatium</taxon>
    </lineage>
</organism>
<comment type="caution">
    <text evidence="1">The sequence shown here is derived from an EMBL/GenBank/DDBJ whole genome shotgun (WGS) entry which is preliminary data.</text>
</comment>
<name>A0A1Y2B8S8_9FUNG</name>
<accession>A0A1Y2B8S8</accession>
<sequence>MLTKLLHLLNITCIHFDQPKPIVSLRPASQTDSISLPPLVVVKVLSEGLSLFDIGWSIGENSTNFNPGTNVTLPNRRRELGDVTFTIPFPSNCEKFTLNTKYNGCVESLIGNTCPDVVTPIPHLKSDVIDPTKVAGACQQQSPVPIRSTTRGDLVIVTKESPANTAQNEPPRGVVTNLVLIIEPNVPSPTTKPSEAPIVVQTSQVPPVVVPTSQDLKLQATTTVAIQSSAVVEPPRTASTSVSATSIIVPEVVSIIPPQPSPIIASQPTSATTTSSSIQSGSSISSVEARSTVINILEVPVTTKSAARTLEVCGPLTALLVYLLFDV</sequence>
<proteinExistence type="predicted"/>
<dbReference type="EMBL" id="MCGO01000079">
    <property type="protein sequence ID" value="ORY31154.1"/>
    <property type="molecule type" value="Genomic_DNA"/>
</dbReference>
<gene>
    <name evidence="1" type="ORF">BCR33DRAFT_550385</name>
</gene>
<dbReference type="Proteomes" id="UP000193642">
    <property type="component" value="Unassembled WGS sequence"/>
</dbReference>